<evidence type="ECO:0000256" key="2">
    <source>
        <dbReference type="ARBA" id="ARBA00023015"/>
    </source>
</evidence>
<dbReference type="Gene3D" id="1.10.1660.10">
    <property type="match status" value="1"/>
</dbReference>
<name>A0A927PZE4_9ACTN</name>
<gene>
    <name evidence="6" type="ORF">IE331_05020</name>
</gene>
<feature type="domain" description="HTH merR-type" evidence="5">
    <location>
        <begin position="1"/>
        <end position="70"/>
    </location>
</feature>
<evidence type="ECO:0000259" key="5">
    <source>
        <dbReference type="PROSITE" id="PS50937"/>
    </source>
</evidence>
<evidence type="ECO:0000256" key="1">
    <source>
        <dbReference type="ARBA" id="ARBA00022491"/>
    </source>
</evidence>
<protein>
    <submittedName>
        <fullName evidence="6">MerR family transcriptional regulator</fullName>
    </submittedName>
</protein>
<dbReference type="Pfam" id="PF13411">
    <property type="entry name" value="MerR_1"/>
    <property type="match status" value="1"/>
</dbReference>
<keyword evidence="3" id="KW-0238">DNA-binding</keyword>
<keyword evidence="7" id="KW-1185">Reference proteome</keyword>
<reference evidence="6" key="1">
    <citation type="submission" date="2020-09" db="EMBL/GenBank/DDBJ databases">
        <title>Nocardioides sp. strain MJB4 16S ribosomal RNA gene Genome sequencing and assembly.</title>
        <authorList>
            <person name="Kim I."/>
        </authorList>
    </citation>
    <scope>NUCLEOTIDE SEQUENCE</scope>
    <source>
        <strain evidence="6">MJB4</strain>
    </source>
</reference>
<dbReference type="GO" id="GO:0003677">
    <property type="term" value="F:DNA binding"/>
    <property type="evidence" value="ECO:0007669"/>
    <property type="project" value="UniProtKB-KW"/>
</dbReference>
<keyword evidence="2" id="KW-0805">Transcription regulation</keyword>
<keyword evidence="4" id="KW-0804">Transcription</keyword>
<dbReference type="InterPro" id="IPR009061">
    <property type="entry name" value="DNA-bd_dom_put_sf"/>
</dbReference>
<comment type="caution">
    <text evidence="6">The sequence shown here is derived from an EMBL/GenBank/DDBJ whole genome shotgun (WGS) entry which is preliminary data.</text>
</comment>
<evidence type="ECO:0000256" key="4">
    <source>
        <dbReference type="ARBA" id="ARBA00023163"/>
    </source>
</evidence>
<dbReference type="SMART" id="SM00422">
    <property type="entry name" value="HTH_MERR"/>
    <property type="match status" value="1"/>
</dbReference>
<accession>A0A927PZE4</accession>
<dbReference type="PANTHER" id="PTHR30204">
    <property type="entry name" value="REDOX-CYCLING DRUG-SENSING TRANSCRIPTIONAL ACTIVATOR SOXR"/>
    <property type="match status" value="1"/>
</dbReference>
<evidence type="ECO:0000313" key="6">
    <source>
        <dbReference type="EMBL" id="MBD8868980.1"/>
    </source>
</evidence>
<sequence>MRISKLSESAGLPVGTVKFYLRSGLLHAGRATSATQAQYDDSHLARLRLIRALLEVGGLALADIQRVLDAIDLPTDDTARSVALVHSALVPGDDCDADLATSREAVSGLGWSIDPESTALIPLARALEALASVGVEVPPERLRVYADSAFHAARADLHAVEEVAAEDKAVVAGTAPLVDALIISLRRLAAEHQLAQSAQQPAVPVPRLTFPGA</sequence>
<dbReference type="SUPFAM" id="SSF46955">
    <property type="entry name" value="Putative DNA-binding domain"/>
    <property type="match status" value="1"/>
</dbReference>
<organism evidence="6 7">
    <name type="scientific">Nocardioides donggukensis</name>
    <dbReference type="NCBI Taxonomy" id="2774019"/>
    <lineage>
        <taxon>Bacteria</taxon>
        <taxon>Bacillati</taxon>
        <taxon>Actinomycetota</taxon>
        <taxon>Actinomycetes</taxon>
        <taxon>Propionibacteriales</taxon>
        <taxon>Nocardioidaceae</taxon>
        <taxon>Nocardioides</taxon>
    </lineage>
</organism>
<evidence type="ECO:0000313" key="7">
    <source>
        <dbReference type="Proteomes" id="UP000616839"/>
    </source>
</evidence>
<dbReference type="GO" id="GO:0003700">
    <property type="term" value="F:DNA-binding transcription factor activity"/>
    <property type="evidence" value="ECO:0007669"/>
    <property type="project" value="InterPro"/>
</dbReference>
<dbReference type="InterPro" id="IPR047057">
    <property type="entry name" value="MerR_fam"/>
</dbReference>
<dbReference type="InterPro" id="IPR000551">
    <property type="entry name" value="MerR-type_HTH_dom"/>
</dbReference>
<dbReference type="PRINTS" id="PR00040">
    <property type="entry name" value="HTHMERR"/>
</dbReference>
<dbReference type="AlphaFoldDB" id="A0A927PZE4"/>
<keyword evidence="1" id="KW-0678">Repressor</keyword>
<dbReference type="EMBL" id="JACYXZ010000001">
    <property type="protein sequence ID" value="MBD8868980.1"/>
    <property type="molecule type" value="Genomic_DNA"/>
</dbReference>
<proteinExistence type="predicted"/>
<dbReference type="RefSeq" id="WP_192141055.1">
    <property type="nucleotide sequence ID" value="NZ_JACYXZ010000001.1"/>
</dbReference>
<evidence type="ECO:0000256" key="3">
    <source>
        <dbReference type="ARBA" id="ARBA00023125"/>
    </source>
</evidence>
<dbReference type="Proteomes" id="UP000616839">
    <property type="component" value="Unassembled WGS sequence"/>
</dbReference>
<dbReference type="PANTHER" id="PTHR30204:SF69">
    <property type="entry name" value="MERR-FAMILY TRANSCRIPTIONAL REGULATOR"/>
    <property type="match status" value="1"/>
</dbReference>
<dbReference type="PROSITE" id="PS50937">
    <property type="entry name" value="HTH_MERR_2"/>
    <property type="match status" value="1"/>
</dbReference>